<evidence type="ECO:0000256" key="1">
    <source>
        <dbReference type="ARBA" id="ARBA00023002"/>
    </source>
</evidence>
<keyword evidence="5" id="KW-1185">Reference proteome</keyword>
<dbReference type="Proteomes" id="UP000823521">
    <property type="component" value="Unassembled WGS sequence"/>
</dbReference>
<dbReference type="Pfam" id="PF00296">
    <property type="entry name" value="Bac_luciferase"/>
    <property type="match status" value="1"/>
</dbReference>
<accession>A0ABS3VJA5</accession>
<evidence type="ECO:0000313" key="4">
    <source>
        <dbReference type="EMBL" id="MBO4204608.1"/>
    </source>
</evidence>
<evidence type="ECO:0000256" key="2">
    <source>
        <dbReference type="ARBA" id="ARBA00023033"/>
    </source>
</evidence>
<dbReference type="EMBL" id="WVUH01000003">
    <property type="protein sequence ID" value="MBO4204608.1"/>
    <property type="molecule type" value="Genomic_DNA"/>
</dbReference>
<dbReference type="Gene3D" id="3.20.20.30">
    <property type="entry name" value="Luciferase-like domain"/>
    <property type="match status" value="1"/>
</dbReference>
<sequence>MAPVEAHLFLLAGQHPGVTAAQALADAHAYGLAAEAAGYAGVWIAEHHFIRYGACPSAVAFAAHLLGATRRITVGTAACILSNRHPVALAEEAALLDELSGGRFRLGIARGGPWVDLEVFGTGLARYTEGFADAVDLLAAWLSGAPVVAGNAAFPFRPVHVVPRPRRPVPVWVAATSAPTVELAARYGFPLLLGLHATLAEKAALLERYAEVAAAHGHDPGAVGHASAHLAYLADDDATAAQTVRPGLSGLLAGTDDYVRLDGSTGSAHRRDRYVAHLLDLHPVGGVDRCRERIRAAAQLPGVRHLLLMVEAAGGRDRTVANVHRLARDVLGLAPTPA</sequence>
<name>A0ABS3VJA5_MICEH</name>
<dbReference type="PANTHER" id="PTHR30137:SF8">
    <property type="entry name" value="BLR5498 PROTEIN"/>
    <property type="match status" value="1"/>
</dbReference>
<keyword evidence="2" id="KW-0503">Monooxygenase</keyword>
<feature type="domain" description="Luciferase-like" evidence="3">
    <location>
        <begin position="6"/>
        <end position="300"/>
    </location>
</feature>
<gene>
    <name evidence="4" type="ORF">GSF22_01070</name>
</gene>
<dbReference type="InterPro" id="IPR036661">
    <property type="entry name" value="Luciferase-like_sf"/>
</dbReference>
<organism evidence="4 5">
    <name type="scientific">Micromonospora echinofusca</name>
    <dbReference type="NCBI Taxonomy" id="47858"/>
    <lineage>
        <taxon>Bacteria</taxon>
        <taxon>Bacillati</taxon>
        <taxon>Actinomycetota</taxon>
        <taxon>Actinomycetes</taxon>
        <taxon>Micromonosporales</taxon>
        <taxon>Micromonosporaceae</taxon>
        <taxon>Micromonospora</taxon>
    </lineage>
</organism>
<dbReference type="InterPro" id="IPR050766">
    <property type="entry name" value="Bact_Lucif_Oxidored"/>
</dbReference>
<evidence type="ECO:0000259" key="3">
    <source>
        <dbReference type="Pfam" id="PF00296"/>
    </source>
</evidence>
<dbReference type="RefSeq" id="WP_208810754.1">
    <property type="nucleotide sequence ID" value="NZ_WVUH01000003.1"/>
</dbReference>
<dbReference type="InterPro" id="IPR011251">
    <property type="entry name" value="Luciferase-like_dom"/>
</dbReference>
<proteinExistence type="predicted"/>
<evidence type="ECO:0000313" key="5">
    <source>
        <dbReference type="Proteomes" id="UP000823521"/>
    </source>
</evidence>
<comment type="caution">
    <text evidence="4">The sequence shown here is derived from an EMBL/GenBank/DDBJ whole genome shotgun (WGS) entry which is preliminary data.</text>
</comment>
<reference evidence="4 5" key="1">
    <citation type="submission" date="2019-12" db="EMBL/GenBank/DDBJ databases">
        <title>Whole genome sequencing of endophytic Actinobacterium Micromonospora sp. MPMI6T.</title>
        <authorList>
            <person name="Evv R."/>
            <person name="Podile A.R."/>
        </authorList>
    </citation>
    <scope>NUCLEOTIDE SEQUENCE [LARGE SCALE GENOMIC DNA]</scope>
    <source>
        <strain evidence="4 5">MPMI6</strain>
    </source>
</reference>
<dbReference type="SUPFAM" id="SSF51679">
    <property type="entry name" value="Bacterial luciferase-like"/>
    <property type="match status" value="1"/>
</dbReference>
<protein>
    <submittedName>
        <fullName evidence="4">LLM class flavin-dependent oxidoreductase</fullName>
    </submittedName>
</protein>
<dbReference type="PANTHER" id="PTHR30137">
    <property type="entry name" value="LUCIFERASE-LIKE MONOOXYGENASE"/>
    <property type="match status" value="1"/>
</dbReference>
<keyword evidence="1" id="KW-0560">Oxidoreductase</keyword>